<protein>
    <submittedName>
        <fullName evidence="2">Phosphotyrosine protein phosphatase</fullName>
    </submittedName>
</protein>
<dbReference type="InterPro" id="IPR036196">
    <property type="entry name" value="Ptyr_pPase_sf"/>
</dbReference>
<sequence>MKKYDKLIFVDSDDTDRAPMASAIMQKKYLLSPLKVCSRGLVVLFPEPVNQKAEAVLVSNGLTAKEHAATQLSQEDISGKVLLLTMEEAQKEKIRTGYTNALNVYTIAEYTGVSEDVAPLYGAPLSAYGKCYETLEALINRLVIQLNEEELKK</sequence>
<feature type="domain" description="Phosphotyrosine protein phosphatase I" evidence="1">
    <location>
        <begin position="8"/>
        <end position="142"/>
    </location>
</feature>
<keyword evidence="3" id="KW-1185">Reference proteome</keyword>
<dbReference type="KEGG" id="whj:H9Q79_11350"/>
<dbReference type="SUPFAM" id="SSF52788">
    <property type="entry name" value="Phosphotyrosine protein phosphatases I"/>
    <property type="match status" value="1"/>
</dbReference>
<name>A0A7G9G9P1_9FIRM</name>
<dbReference type="RefSeq" id="WP_249328324.1">
    <property type="nucleotide sequence ID" value="NZ_CP060635.1"/>
</dbReference>
<evidence type="ECO:0000259" key="1">
    <source>
        <dbReference type="Pfam" id="PF01451"/>
    </source>
</evidence>
<dbReference type="EMBL" id="CP060635">
    <property type="protein sequence ID" value="QNM07523.1"/>
    <property type="molecule type" value="Genomic_DNA"/>
</dbReference>
<proteinExistence type="predicted"/>
<reference evidence="2 3" key="1">
    <citation type="submission" date="2020-08" db="EMBL/GenBank/DDBJ databases">
        <authorList>
            <person name="Liu C."/>
            <person name="Sun Q."/>
        </authorList>
    </citation>
    <scope>NUCLEOTIDE SEQUENCE [LARGE SCALE GENOMIC DNA]</scope>
    <source>
        <strain evidence="2 3">NSJ-29</strain>
    </source>
</reference>
<dbReference type="Proteomes" id="UP000515860">
    <property type="component" value="Chromosome"/>
</dbReference>
<dbReference type="Gene3D" id="3.40.50.2300">
    <property type="match status" value="1"/>
</dbReference>
<evidence type="ECO:0000313" key="2">
    <source>
        <dbReference type="EMBL" id="QNM07523.1"/>
    </source>
</evidence>
<organism evidence="2 3">
    <name type="scientific">Wansuia hejianensis</name>
    <dbReference type="NCBI Taxonomy" id="2763667"/>
    <lineage>
        <taxon>Bacteria</taxon>
        <taxon>Bacillati</taxon>
        <taxon>Bacillota</taxon>
        <taxon>Clostridia</taxon>
        <taxon>Lachnospirales</taxon>
        <taxon>Lachnospiraceae</taxon>
        <taxon>Wansuia</taxon>
    </lineage>
</organism>
<dbReference type="AlphaFoldDB" id="A0A7G9G9P1"/>
<dbReference type="Pfam" id="PF01451">
    <property type="entry name" value="LMWPc"/>
    <property type="match status" value="1"/>
</dbReference>
<dbReference type="InterPro" id="IPR023485">
    <property type="entry name" value="Ptyr_pPase"/>
</dbReference>
<accession>A0A7G9G9P1</accession>
<evidence type="ECO:0000313" key="3">
    <source>
        <dbReference type="Proteomes" id="UP000515860"/>
    </source>
</evidence>
<gene>
    <name evidence="2" type="ORF">H9Q79_11350</name>
</gene>